<evidence type="ECO:0000256" key="1">
    <source>
        <dbReference type="ARBA" id="ARBA00007992"/>
    </source>
</evidence>
<keyword evidence="3" id="KW-0274">FAD</keyword>
<keyword evidence="5" id="KW-1133">Transmembrane helix</keyword>
<keyword evidence="5" id="KW-0812">Transmembrane</keyword>
<feature type="domain" description="FAD-binding" evidence="6">
    <location>
        <begin position="9"/>
        <end position="349"/>
    </location>
</feature>
<evidence type="ECO:0000256" key="4">
    <source>
        <dbReference type="ARBA" id="ARBA00023002"/>
    </source>
</evidence>
<proteinExistence type="inferred from homology"/>
<comment type="caution">
    <text evidence="7">The sequence shown here is derived from an EMBL/GenBank/DDBJ whole genome shotgun (WGS) entry which is preliminary data.</text>
</comment>
<dbReference type="InterPro" id="IPR036188">
    <property type="entry name" value="FAD/NAD-bd_sf"/>
</dbReference>
<keyword evidence="2" id="KW-0285">Flavoprotein</keyword>
<dbReference type="Gene3D" id="3.50.50.60">
    <property type="entry name" value="FAD/NAD(P)-binding domain"/>
    <property type="match status" value="1"/>
</dbReference>
<keyword evidence="4" id="KW-0560">Oxidoreductase</keyword>
<dbReference type="PRINTS" id="PR00420">
    <property type="entry name" value="RNGMNOXGNASE"/>
</dbReference>
<dbReference type="Proteomes" id="UP001194746">
    <property type="component" value="Unassembled WGS sequence"/>
</dbReference>
<dbReference type="EMBL" id="VCAU01000053">
    <property type="protein sequence ID" value="KAF9888028.1"/>
    <property type="molecule type" value="Genomic_DNA"/>
</dbReference>
<dbReference type="InterPro" id="IPR002938">
    <property type="entry name" value="FAD-bd"/>
</dbReference>
<accession>A0AAD4GU20</accession>
<reference evidence="7" key="2">
    <citation type="submission" date="2020-02" db="EMBL/GenBank/DDBJ databases">
        <authorList>
            <person name="Gilchrist C.L.M."/>
            <person name="Chooi Y.-H."/>
        </authorList>
    </citation>
    <scope>NUCLEOTIDE SEQUENCE</scope>
    <source>
        <strain evidence="7">MST-FP2251</strain>
    </source>
</reference>
<comment type="similarity">
    <text evidence="1">Belongs to the paxM FAD-dependent monooxygenase family.</text>
</comment>
<keyword evidence="8" id="KW-1185">Reference proteome</keyword>
<dbReference type="PANTHER" id="PTHR47356:SF2">
    <property type="entry name" value="FAD-BINDING DOMAIN-CONTAINING PROTEIN-RELATED"/>
    <property type="match status" value="1"/>
</dbReference>
<sequence>MNPPESNFRVIIVGGSIAGLTLAHCLARNHIDFVVLEAHGDIAPQVGASIGVLPNGARILDQLGIYDDVLAAVEPLVRSYTWTDAGKCITDTDGPVVSHERHGYPTAFLDRQILLGLLYAHLGDQQKHILVNKKVTQVDHLPHKVIVHCADQATFEGDLIVGADGVHSTVRQQMWSYMESSASASLPGLAKEALEERHRMTAEYNCVFGISTATPGLTPGHVHRTFAEGYSLLTIVGKEGRVFWFFFTRMRQRSSAGRIPRYKPEEIDAHVAPFLQKPITAEVAFADVHERAIVRTLVPLEEANYAHWGVDRYVCIGDAAHKMTPNLGQGGNSAIESAASLANSLSQLLVSETATPIPVHHIHRCIQAWQKPRQQRVKTIWQSAHDLTRLEALVGLKEKLIGLYLLPHLTGYLLDKMSATIVGAAKLDCEPLPLKSVECSMAYTDESSQAAGGEEEPLWKRGLETLPLLGCYAVAHVTMGTLVSRLRPLMVPYLMQGTWTAGHTGDVVHLRNPVYHVPFLDNLFRPLILCFLPSISGSDGQSRLQMMSFMADLAPMYGIWLLESLRQSHPWQEILLPLSTGIAFQLKGIGKVAPIYFLLEHIHTPLSKLLSSKHHIAPETSSSLLLAMLTGYYLPTLMNFVAPTLEARRQSNALWQLFPVVVPLLQAPLWILTRRLGAHSEPVTSFADGIARFLQYDEVVSMASGFVWLGLKVRQLKRAGAEVAWWKVVAGAVVTTGVFGPGAALAVGWGWREEVMYCM</sequence>
<evidence type="ECO:0000259" key="6">
    <source>
        <dbReference type="Pfam" id="PF01494"/>
    </source>
</evidence>
<evidence type="ECO:0000256" key="2">
    <source>
        <dbReference type="ARBA" id="ARBA00022630"/>
    </source>
</evidence>
<evidence type="ECO:0000313" key="8">
    <source>
        <dbReference type="Proteomes" id="UP001194746"/>
    </source>
</evidence>
<feature type="transmembrane region" description="Helical" evidence="5">
    <location>
        <begin position="723"/>
        <end position="751"/>
    </location>
</feature>
<dbReference type="PANTHER" id="PTHR47356">
    <property type="entry name" value="FAD-DEPENDENT MONOOXYGENASE ASQG-RELATED"/>
    <property type="match status" value="1"/>
</dbReference>
<gene>
    <name evidence="7" type="ORF">FE257_009418</name>
</gene>
<dbReference type="GO" id="GO:0071949">
    <property type="term" value="F:FAD binding"/>
    <property type="evidence" value="ECO:0007669"/>
    <property type="project" value="InterPro"/>
</dbReference>
<dbReference type="SUPFAM" id="SSF51905">
    <property type="entry name" value="FAD/NAD(P)-binding domain"/>
    <property type="match status" value="1"/>
</dbReference>
<evidence type="ECO:0000313" key="7">
    <source>
        <dbReference type="EMBL" id="KAF9888028.1"/>
    </source>
</evidence>
<evidence type="ECO:0000256" key="3">
    <source>
        <dbReference type="ARBA" id="ARBA00022827"/>
    </source>
</evidence>
<organism evidence="7 8">
    <name type="scientific">Aspergillus nanangensis</name>
    <dbReference type="NCBI Taxonomy" id="2582783"/>
    <lineage>
        <taxon>Eukaryota</taxon>
        <taxon>Fungi</taxon>
        <taxon>Dikarya</taxon>
        <taxon>Ascomycota</taxon>
        <taxon>Pezizomycotina</taxon>
        <taxon>Eurotiomycetes</taxon>
        <taxon>Eurotiomycetidae</taxon>
        <taxon>Eurotiales</taxon>
        <taxon>Aspergillaceae</taxon>
        <taxon>Aspergillus</taxon>
        <taxon>Aspergillus subgen. Circumdati</taxon>
    </lineage>
</organism>
<dbReference type="GO" id="GO:0004497">
    <property type="term" value="F:monooxygenase activity"/>
    <property type="evidence" value="ECO:0007669"/>
    <property type="project" value="InterPro"/>
</dbReference>
<dbReference type="InterPro" id="IPR050562">
    <property type="entry name" value="FAD_mOase_fung"/>
</dbReference>
<evidence type="ECO:0000256" key="5">
    <source>
        <dbReference type="SAM" id="Phobius"/>
    </source>
</evidence>
<keyword evidence="5" id="KW-0472">Membrane</keyword>
<dbReference type="AlphaFoldDB" id="A0AAD4GU20"/>
<name>A0AAD4GU20_ASPNN</name>
<dbReference type="Pfam" id="PF01494">
    <property type="entry name" value="FAD_binding_3"/>
    <property type="match status" value="1"/>
</dbReference>
<reference evidence="7" key="1">
    <citation type="journal article" date="2019" name="Beilstein J. Org. Chem.">
        <title>Nanangenines: drimane sesquiterpenoids as the dominant metabolite cohort of a novel Australian fungus, Aspergillus nanangensis.</title>
        <authorList>
            <person name="Lacey H.J."/>
            <person name="Gilchrist C.L.M."/>
            <person name="Crombie A."/>
            <person name="Kalaitzis J.A."/>
            <person name="Vuong D."/>
            <person name="Rutledge P.J."/>
            <person name="Turner P."/>
            <person name="Pitt J.I."/>
            <person name="Lacey E."/>
            <person name="Chooi Y.H."/>
            <person name="Piggott A.M."/>
        </authorList>
    </citation>
    <scope>NUCLEOTIDE SEQUENCE</scope>
    <source>
        <strain evidence="7">MST-FP2251</strain>
    </source>
</reference>
<protein>
    <recommendedName>
        <fullName evidence="6">FAD-binding domain-containing protein</fullName>
    </recommendedName>
</protein>